<dbReference type="Proteomes" id="UP000481583">
    <property type="component" value="Unassembled WGS sequence"/>
</dbReference>
<dbReference type="AlphaFoldDB" id="A0A6G4U282"/>
<evidence type="ECO:0000259" key="3">
    <source>
        <dbReference type="Pfam" id="PF13462"/>
    </source>
</evidence>
<feature type="transmembrane region" description="Helical" evidence="2">
    <location>
        <begin position="34"/>
        <end position="54"/>
    </location>
</feature>
<sequence length="265" mass="28538">MSKRNSQEAKRAARERLRVEREKQAKKERTKRQLIVGGTVIAVIAAGVGIAFGVSKMSDDDKGSSDWQAAAKAKLAKPANAEGTNGTSVSFGKGKRTVDVYEDMRCPACASFEQTLGSTVKKGADDGKYTLKYHLGAIIDGNFGGDGSKNAASALGAALNVSPEAFSEYHELLYSKDHHPAESEDKFADDSYLLDVAKNVKELKGNAKFESAVKKGTYDRWALEMIKDFGKEKQVTGTPTVLIDGKKVDTDKVPAELVKMGVKVA</sequence>
<proteinExistence type="predicted"/>
<dbReference type="InterPro" id="IPR036249">
    <property type="entry name" value="Thioredoxin-like_sf"/>
</dbReference>
<evidence type="ECO:0000256" key="1">
    <source>
        <dbReference type="SAM" id="MobiDB-lite"/>
    </source>
</evidence>
<feature type="compositionally biased region" description="Basic and acidic residues" evidence="1">
    <location>
        <begin position="1"/>
        <end position="27"/>
    </location>
</feature>
<keyword evidence="2" id="KW-0812">Transmembrane</keyword>
<comment type="caution">
    <text evidence="4">The sequence shown here is derived from an EMBL/GenBank/DDBJ whole genome shotgun (WGS) entry which is preliminary data.</text>
</comment>
<feature type="region of interest" description="Disordered" evidence="1">
    <location>
        <begin position="1"/>
        <end position="30"/>
    </location>
</feature>
<evidence type="ECO:0000313" key="4">
    <source>
        <dbReference type="EMBL" id="NGN65860.1"/>
    </source>
</evidence>
<dbReference type="RefSeq" id="WP_165238703.1">
    <property type="nucleotide sequence ID" value="NZ_JAAKZV010000075.1"/>
</dbReference>
<dbReference type="InterPro" id="IPR012336">
    <property type="entry name" value="Thioredoxin-like_fold"/>
</dbReference>
<keyword evidence="2" id="KW-1133">Transmembrane helix</keyword>
<feature type="domain" description="Thioredoxin-like fold" evidence="3">
    <location>
        <begin position="94"/>
        <end position="259"/>
    </location>
</feature>
<gene>
    <name evidence="4" type="ORF">G5C51_18410</name>
</gene>
<evidence type="ECO:0000256" key="2">
    <source>
        <dbReference type="SAM" id="Phobius"/>
    </source>
</evidence>
<dbReference type="Gene3D" id="3.40.30.10">
    <property type="entry name" value="Glutaredoxin"/>
    <property type="match status" value="1"/>
</dbReference>
<dbReference type="SUPFAM" id="SSF52833">
    <property type="entry name" value="Thioredoxin-like"/>
    <property type="match status" value="1"/>
</dbReference>
<protein>
    <submittedName>
        <fullName evidence="4">Thioredoxin domain-containing protein</fullName>
    </submittedName>
</protein>
<evidence type="ECO:0000313" key="5">
    <source>
        <dbReference type="Proteomes" id="UP000481583"/>
    </source>
</evidence>
<dbReference type="EMBL" id="JAAKZV010000075">
    <property type="protein sequence ID" value="NGN65860.1"/>
    <property type="molecule type" value="Genomic_DNA"/>
</dbReference>
<reference evidence="4 5" key="1">
    <citation type="submission" date="2020-02" db="EMBL/GenBank/DDBJ databases">
        <title>Whole-genome analyses of novel actinobacteria.</title>
        <authorList>
            <person name="Sahin N."/>
        </authorList>
    </citation>
    <scope>NUCLEOTIDE SEQUENCE [LARGE SCALE GENOMIC DNA]</scope>
    <source>
        <strain evidence="4 5">A7024</strain>
    </source>
</reference>
<organism evidence="4 5">
    <name type="scientific">Streptomyces coryli</name>
    <dbReference type="NCBI Taxonomy" id="1128680"/>
    <lineage>
        <taxon>Bacteria</taxon>
        <taxon>Bacillati</taxon>
        <taxon>Actinomycetota</taxon>
        <taxon>Actinomycetes</taxon>
        <taxon>Kitasatosporales</taxon>
        <taxon>Streptomycetaceae</taxon>
        <taxon>Streptomyces</taxon>
    </lineage>
</organism>
<accession>A0A6G4U282</accession>
<keyword evidence="5" id="KW-1185">Reference proteome</keyword>
<keyword evidence="2" id="KW-0472">Membrane</keyword>
<name>A0A6G4U282_9ACTN</name>
<dbReference type="Pfam" id="PF13462">
    <property type="entry name" value="Thioredoxin_4"/>
    <property type="match status" value="1"/>
</dbReference>